<feature type="transmembrane region" description="Helical" evidence="9">
    <location>
        <begin position="359"/>
        <end position="385"/>
    </location>
</feature>
<comment type="subcellular location">
    <subcellularLocation>
        <location evidence="1">Cell membrane</location>
        <topology evidence="1">Multi-pass membrane protein</topology>
    </subcellularLocation>
</comment>
<feature type="transmembrane region" description="Helical" evidence="9">
    <location>
        <begin position="405"/>
        <end position="432"/>
    </location>
</feature>
<dbReference type="Proteomes" id="UP000195913">
    <property type="component" value="Unassembled WGS sequence"/>
</dbReference>
<proteinExistence type="inferred from homology"/>
<feature type="transmembrane region" description="Helical" evidence="9">
    <location>
        <begin position="325"/>
        <end position="347"/>
    </location>
</feature>
<feature type="transmembrane region" description="Helical" evidence="9">
    <location>
        <begin position="198"/>
        <end position="224"/>
    </location>
</feature>
<keyword evidence="6 9" id="KW-1133">Transmembrane helix</keyword>
<dbReference type="GO" id="GO:0005886">
    <property type="term" value="C:plasma membrane"/>
    <property type="evidence" value="ECO:0007669"/>
    <property type="project" value="UniProtKB-SubCell"/>
</dbReference>
<comment type="similarity">
    <text evidence="2">Belongs to the BCCT transporter (TC 2.A.15) family.</text>
</comment>
<evidence type="ECO:0000313" key="11">
    <source>
        <dbReference type="Proteomes" id="UP000195913"/>
    </source>
</evidence>
<protein>
    <submittedName>
        <fullName evidence="10">High-affinity choline uptake protein BetT</fullName>
    </submittedName>
</protein>
<feature type="transmembrane region" description="Helical" evidence="9">
    <location>
        <begin position="27"/>
        <end position="46"/>
    </location>
</feature>
<dbReference type="AlphaFoldDB" id="A0A1R4EXP2"/>
<keyword evidence="4" id="KW-1003">Cell membrane</keyword>
<feature type="transmembrane region" description="Helical" evidence="9">
    <location>
        <begin position="158"/>
        <end position="177"/>
    </location>
</feature>
<feature type="transmembrane region" description="Helical" evidence="9">
    <location>
        <begin position="485"/>
        <end position="508"/>
    </location>
</feature>
<sequence length="548" mass="57417">MPEPTHLTTPEADAPPSALAAGLDRKVAGISIGIVVIFVAASLGFPEWTANVINSGFSGAAKWFGAYWQYLLLITFFVAIVLAFTPYAKARLGFEKPEFSRFKWVSMIMCTLLAGGGVFWAAAEPIAHYISSPPYYGDSLESEGAKANAALAQSFVDWGFLAWAILGTLGAIVLTHAHSKGMPLRPRTLLYPIMGKKVLHSWIGTVADVVAIIAVVAGTVGPVGFLGLQVSYGLAELTAIPNNYATQLIVIAVLTGIAALSVSSGLNKGIQILSRANVWLAIALMAVVVILGSAAYVFKAFLGSFGTYISNFVGMSVYQGDSTWLSGWTVFFFGWFLGYGPLMAIFVARISRGRTIRDLIICTAVIPPVLTTVWFSVLGGTAIMLEQKNPDSVGAAYESDGLPAVVMSIAGQLPLSGLVGGAFLLLTVTFVATTTDSMSYAIAQSCTVSGAPSTKLRATWAVLMGIAAAVLIAIGDGGISGLQSFIVITAVPVGFLMLPSVFAAPIFARRMAIEQGIIHPKGSTPAGDADSAQPAVSDDDEVGVSARR</sequence>
<feature type="transmembrane region" description="Helical" evidence="9">
    <location>
        <begin position="460"/>
        <end position="479"/>
    </location>
</feature>
<dbReference type="PANTHER" id="PTHR30047">
    <property type="entry name" value="HIGH-AFFINITY CHOLINE TRANSPORT PROTEIN-RELATED"/>
    <property type="match status" value="1"/>
</dbReference>
<feature type="transmembrane region" description="Helical" evidence="9">
    <location>
        <begin position="244"/>
        <end position="266"/>
    </location>
</feature>
<name>A0A1R4EXP2_9MICC</name>
<keyword evidence="7 9" id="KW-0472">Membrane</keyword>
<organism evidence="10 11">
    <name type="scientific">Arthrobacter rhombi</name>
    <dbReference type="NCBI Taxonomy" id="71253"/>
    <lineage>
        <taxon>Bacteria</taxon>
        <taxon>Bacillati</taxon>
        <taxon>Actinomycetota</taxon>
        <taxon>Actinomycetes</taxon>
        <taxon>Micrococcales</taxon>
        <taxon>Micrococcaceae</taxon>
        <taxon>Arthrobacter</taxon>
    </lineage>
</organism>
<evidence type="ECO:0000256" key="2">
    <source>
        <dbReference type="ARBA" id="ARBA00005658"/>
    </source>
</evidence>
<evidence type="ECO:0000256" key="5">
    <source>
        <dbReference type="ARBA" id="ARBA00022692"/>
    </source>
</evidence>
<feature type="transmembrane region" description="Helical" evidence="9">
    <location>
        <begin position="278"/>
        <end position="298"/>
    </location>
</feature>
<gene>
    <name evidence="10" type="ORF">FM101_01260</name>
</gene>
<keyword evidence="5 9" id="KW-0812">Transmembrane</keyword>
<reference evidence="10 11" key="1">
    <citation type="submission" date="2017-02" db="EMBL/GenBank/DDBJ databases">
        <authorList>
            <person name="Peterson S.W."/>
        </authorList>
    </citation>
    <scope>NUCLEOTIDE SEQUENCE [LARGE SCALE GENOMIC DNA]</scope>
    <source>
        <strain evidence="10 11">B Ar 00.02</strain>
    </source>
</reference>
<feature type="transmembrane region" description="Helical" evidence="9">
    <location>
        <begin position="66"/>
        <end position="84"/>
    </location>
</feature>
<evidence type="ECO:0000256" key="1">
    <source>
        <dbReference type="ARBA" id="ARBA00004651"/>
    </source>
</evidence>
<dbReference type="PANTHER" id="PTHR30047:SF7">
    <property type="entry name" value="HIGH-AFFINITY CHOLINE TRANSPORT PROTEIN"/>
    <property type="match status" value="1"/>
</dbReference>
<evidence type="ECO:0000256" key="7">
    <source>
        <dbReference type="ARBA" id="ARBA00023136"/>
    </source>
</evidence>
<evidence type="ECO:0000256" key="4">
    <source>
        <dbReference type="ARBA" id="ARBA00022475"/>
    </source>
</evidence>
<dbReference type="EMBL" id="FUHW01000007">
    <property type="protein sequence ID" value="SJM48404.1"/>
    <property type="molecule type" value="Genomic_DNA"/>
</dbReference>
<evidence type="ECO:0000313" key="10">
    <source>
        <dbReference type="EMBL" id="SJM48404.1"/>
    </source>
</evidence>
<evidence type="ECO:0000256" key="6">
    <source>
        <dbReference type="ARBA" id="ARBA00022989"/>
    </source>
</evidence>
<evidence type="ECO:0000256" key="9">
    <source>
        <dbReference type="SAM" id="Phobius"/>
    </source>
</evidence>
<feature type="transmembrane region" description="Helical" evidence="9">
    <location>
        <begin position="104"/>
        <end position="123"/>
    </location>
</feature>
<dbReference type="Pfam" id="PF02028">
    <property type="entry name" value="BCCT"/>
    <property type="match status" value="1"/>
</dbReference>
<keyword evidence="3" id="KW-0813">Transport</keyword>
<accession>A0A1R4EXP2</accession>
<evidence type="ECO:0000256" key="8">
    <source>
        <dbReference type="SAM" id="MobiDB-lite"/>
    </source>
</evidence>
<feature type="region of interest" description="Disordered" evidence="8">
    <location>
        <begin position="522"/>
        <end position="548"/>
    </location>
</feature>
<keyword evidence="11" id="KW-1185">Reference proteome</keyword>
<dbReference type="RefSeq" id="WP_086994292.1">
    <property type="nucleotide sequence ID" value="NZ_FUHW01000007.1"/>
</dbReference>
<dbReference type="GO" id="GO:0022857">
    <property type="term" value="F:transmembrane transporter activity"/>
    <property type="evidence" value="ECO:0007669"/>
    <property type="project" value="InterPro"/>
</dbReference>
<evidence type="ECO:0000256" key="3">
    <source>
        <dbReference type="ARBA" id="ARBA00022448"/>
    </source>
</evidence>
<dbReference type="InterPro" id="IPR000060">
    <property type="entry name" value="BCCT_transptr"/>
</dbReference>